<dbReference type="STRING" id="231916.A0A409VRJ1"/>
<evidence type="ECO:0000256" key="1">
    <source>
        <dbReference type="ARBA" id="ARBA00001970"/>
    </source>
</evidence>
<dbReference type="AlphaFoldDB" id="A0A409VRJ1"/>
<evidence type="ECO:0000256" key="3">
    <source>
        <dbReference type="ARBA" id="ARBA00022617"/>
    </source>
</evidence>
<comment type="similarity">
    <text evidence="8">Belongs to the DyP-type peroxidase family.</text>
</comment>
<dbReference type="GO" id="GO:0020037">
    <property type="term" value="F:heme binding"/>
    <property type="evidence" value="ECO:0007669"/>
    <property type="project" value="InterPro"/>
</dbReference>
<evidence type="ECO:0008006" key="13">
    <source>
        <dbReference type="Google" id="ProtNLM"/>
    </source>
</evidence>
<proteinExistence type="inferred from homology"/>
<evidence type="ECO:0000259" key="9">
    <source>
        <dbReference type="Pfam" id="PF20628"/>
    </source>
</evidence>
<keyword evidence="4" id="KW-0479">Metal-binding</keyword>
<name>A0A409VRJ1_9AGAR</name>
<dbReference type="InterPro" id="IPR048328">
    <property type="entry name" value="Dyp_perox_C"/>
</dbReference>
<dbReference type="NCBIfam" id="TIGR01413">
    <property type="entry name" value="Dyp_perox_fam"/>
    <property type="match status" value="1"/>
</dbReference>
<keyword evidence="5" id="KW-0732">Signal</keyword>
<keyword evidence="3" id="KW-0349">Heme</keyword>
<comment type="caution">
    <text evidence="11">The sequence shown here is derived from an EMBL/GenBank/DDBJ whole genome shotgun (WGS) entry which is preliminary data.</text>
</comment>
<reference evidence="11 12" key="1">
    <citation type="journal article" date="2018" name="Evol. Lett.">
        <title>Horizontal gene cluster transfer increased hallucinogenic mushroom diversity.</title>
        <authorList>
            <person name="Reynolds H.T."/>
            <person name="Vijayakumar V."/>
            <person name="Gluck-Thaler E."/>
            <person name="Korotkin H.B."/>
            <person name="Matheny P.B."/>
            <person name="Slot J.C."/>
        </authorList>
    </citation>
    <scope>NUCLEOTIDE SEQUENCE [LARGE SCALE GENOMIC DNA]</scope>
    <source>
        <strain evidence="11 12">SRW20</strain>
    </source>
</reference>
<comment type="cofactor">
    <cofactor evidence="1">
        <name>heme b</name>
        <dbReference type="ChEBI" id="CHEBI:60344"/>
    </cofactor>
</comment>
<evidence type="ECO:0000256" key="4">
    <source>
        <dbReference type="ARBA" id="ARBA00022723"/>
    </source>
</evidence>
<dbReference type="GO" id="GO:0046872">
    <property type="term" value="F:metal ion binding"/>
    <property type="evidence" value="ECO:0007669"/>
    <property type="project" value="UniProtKB-KW"/>
</dbReference>
<dbReference type="PANTHER" id="PTHR30521">
    <property type="entry name" value="DEFERROCHELATASE/PEROXIDASE"/>
    <property type="match status" value="1"/>
</dbReference>
<accession>A0A409VRJ1</accession>
<organism evidence="11 12">
    <name type="scientific">Gymnopilus dilepis</name>
    <dbReference type="NCBI Taxonomy" id="231916"/>
    <lineage>
        <taxon>Eukaryota</taxon>
        <taxon>Fungi</taxon>
        <taxon>Dikarya</taxon>
        <taxon>Basidiomycota</taxon>
        <taxon>Agaricomycotina</taxon>
        <taxon>Agaricomycetes</taxon>
        <taxon>Agaricomycetidae</taxon>
        <taxon>Agaricales</taxon>
        <taxon>Agaricineae</taxon>
        <taxon>Hymenogastraceae</taxon>
        <taxon>Gymnopilus</taxon>
    </lineage>
</organism>
<evidence type="ECO:0000259" key="10">
    <source>
        <dbReference type="Pfam" id="PF21105"/>
    </source>
</evidence>
<evidence type="ECO:0000313" key="11">
    <source>
        <dbReference type="EMBL" id="PPQ68900.1"/>
    </source>
</evidence>
<dbReference type="GO" id="GO:0005829">
    <property type="term" value="C:cytosol"/>
    <property type="evidence" value="ECO:0007669"/>
    <property type="project" value="TreeGrafter"/>
</dbReference>
<dbReference type="PROSITE" id="PS51404">
    <property type="entry name" value="DYP_PEROXIDASE"/>
    <property type="match status" value="1"/>
</dbReference>
<dbReference type="Proteomes" id="UP000284706">
    <property type="component" value="Unassembled WGS sequence"/>
</dbReference>
<gene>
    <name evidence="11" type="ORF">CVT26_001837</name>
</gene>
<feature type="domain" description="DyP dimeric alpha+beta barrel" evidence="10">
    <location>
        <begin position="22"/>
        <end position="196"/>
    </location>
</feature>
<evidence type="ECO:0000313" key="12">
    <source>
        <dbReference type="Proteomes" id="UP000284706"/>
    </source>
</evidence>
<evidence type="ECO:0000256" key="8">
    <source>
        <dbReference type="ARBA" id="ARBA00025737"/>
    </source>
</evidence>
<dbReference type="InterPro" id="IPR049509">
    <property type="entry name" value="DyP_N"/>
</dbReference>
<dbReference type="Pfam" id="PF20628">
    <property type="entry name" value="Dyp_perox_C"/>
    <property type="match status" value="1"/>
</dbReference>
<dbReference type="InterPro" id="IPR006314">
    <property type="entry name" value="Dyp_peroxidase"/>
</dbReference>
<evidence type="ECO:0000256" key="7">
    <source>
        <dbReference type="ARBA" id="ARBA00023004"/>
    </source>
</evidence>
<sequence length="498" mass="54151">MSTTSAPPASTPAPATPLDLDNIQGDLLSGLPKKTQTYFFFAITNVAKFRHHLHKLVPYIKTVAGVLKDRDAIDHHKKNKHPGLVPMTGVNISFSHKGFVKLGIDDSSLAPLGDEDPFKTGQQVDAVTNLGDPKKSDGKPDWDSHFLEDIHGLILISGESHLSVEKKELEIELLFGVHTLEASIKKIIAIRGDVRPGAESGHEHFGFLDGISNPAIIGFDKNPDPGPVPVQPGVLLTGQNGDNKADGTPNTRAPWATDGSFLAFRYLFQQVPEFDEFLKKNPIAKDGNGNVLTPEAGSDLLGARMVGRWKSGAPIDLAPFKDDPVLAADPKRNNDFFFQGEINSQLRCPFAAHVRKTNPRNDLEAPPSGIAPIPIESRRIMRRGIQFGPELTKHENTSGKTEHGRGLLFACYQSSIPNGFQFLQQSWANNDKFPPFETQPEDPGLDPLIGQGVRAMSGLDPLAEQKVLAMPQFIIPKGGEYFFAPSIKGLKDTIAAAA</sequence>
<dbReference type="OrthoDB" id="3207336at2759"/>
<dbReference type="PANTHER" id="PTHR30521:SF4">
    <property type="entry name" value="DEFERROCHELATASE"/>
    <property type="match status" value="1"/>
</dbReference>
<dbReference type="Pfam" id="PF21105">
    <property type="entry name" value="DyP_N"/>
    <property type="match status" value="1"/>
</dbReference>
<evidence type="ECO:0000256" key="6">
    <source>
        <dbReference type="ARBA" id="ARBA00023002"/>
    </source>
</evidence>
<keyword evidence="2" id="KW-0575">Peroxidase</keyword>
<dbReference type="InterPro" id="IPR011008">
    <property type="entry name" value="Dimeric_a/b-barrel"/>
</dbReference>
<keyword evidence="7" id="KW-0408">Iron</keyword>
<dbReference type="InParanoid" id="A0A409VRJ1"/>
<evidence type="ECO:0000256" key="5">
    <source>
        <dbReference type="ARBA" id="ARBA00022729"/>
    </source>
</evidence>
<dbReference type="EMBL" id="NHYE01005585">
    <property type="protein sequence ID" value="PPQ68900.1"/>
    <property type="molecule type" value="Genomic_DNA"/>
</dbReference>
<evidence type="ECO:0000256" key="2">
    <source>
        <dbReference type="ARBA" id="ARBA00022559"/>
    </source>
</evidence>
<protein>
    <recommendedName>
        <fullName evidence="13">Dyp-type peroxidase</fullName>
    </recommendedName>
</protein>
<dbReference type="SUPFAM" id="SSF54909">
    <property type="entry name" value="Dimeric alpha+beta barrel"/>
    <property type="match status" value="1"/>
</dbReference>
<keyword evidence="6" id="KW-0560">Oxidoreductase</keyword>
<dbReference type="GO" id="GO:0004601">
    <property type="term" value="F:peroxidase activity"/>
    <property type="evidence" value="ECO:0007669"/>
    <property type="project" value="UniProtKB-KW"/>
</dbReference>
<feature type="domain" description="Dyp-type peroxidase C-terminal" evidence="9">
    <location>
        <begin position="376"/>
        <end position="433"/>
    </location>
</feature>
<keyword evidence="12" id="KW-1185">Reference proteome</keyword>